<dbReference type="InterPro" id="IPR000362">
    <property type="entry name" value="Fumarate_lyase_fam"/>
</dbReference>
<dbReference type="PATRIC" id="fig|1107882.3.peg.295"/>
<dbReference type="InterPro" id="IPR022761">
    <property type="entry name" value="Fumarate_lyase_N"/>
</dbReference>
<dbReference type="Gene3D" id="1.20.200.10">
    <property type="entry name" value="Fumarase/aspartase (Central domain)"/>
    <property type="match status" value="1"/>
</dbReference>
<keyword evidence="5" id="KW-1185">Reference proteome</keyword>
<dbReference type="PANTHER" id="PTHR43172:SF2">
    <property type="entry name" value="ADENYLOSUCCINATE LYASE C-TERMINAL DOMAIN-CONTAINING PROTEIN"/>
    <property type="match status" value="1"/>
</dbReference>
<dbReference type="PRINTS" id="PR00149">
    <property type="entry name" value="FUMRATELYASE"/>
</dbReference>
<dbReference type="PANTHER" id="PTHR43172">
    <property type="entry name" value="ADENYLOSUCCINATE LYASE"/>
    <property type="match status" value="1"/>
</dbReference>
<accession>H0HJJ3</accession>
<dbReference type="EMBL" id="AHAM01000020">
    <property type="protein sequence ID" value="EHK59053.1"/>
    <property type="molecule type" value="Genomic_DNA"/>
</dbReference>
<gene>
    <name evidence="4" type="ORF">MAXJ12_01491</name>
</gene>
<dbReference type="SUPFAM" id="SSF48557">
    <property type="entry name" value="L-aspartase-like"/>
    <property type="match status" value="1"/>
</dbReference>
<feature type="domain" description="Fumarate lyase N-terminal" evidence="3">
    <location>
        <begin position="33"/>
        <end position="289"/>
    </location>
</feature>
<dbReference type="OrthoDB" id="9768878at2"/>
<reference evidence="4 5" key="1">
    <citation type="journal article" date="2012" name="J. Bacteriol.">
        <title>Draft Genome Sequence of Mesorhizobium alhagi CCNWXJ12-2T, a Novel Salt-Resistant Species Isolated from the Desert of Northwestern China.</title>
        <authorList>
            <person name="Zhou M."/>
            <person name="Chen W."/>
            <person name="Chen H."/>
            <person name="Wei G."/>
        </authorList>
    </citation>
    <scope>NUCLEOTIDE SEQUENCE [LARGE SCALE GENOMIC DNA]</scope>
    <source>
        <strain evidence="4 5">CCNWXJ12-2</strain>
    </source>
</reference>
<protein>
    <recommendedName>
        <fullName evidence="2">3-carboxy-cis,cis-muconate cycloisomerase</fullName>
        <ecNumber evidence="2">5.5.1.2</ecNumber>
    </recommendedName>
</protein>
<dbReference type="EC" id="5.5.1.2" evidence="2"/>
<dbReference type="NCBIfam" id="TIGR02426">
    <property type="entry name" value="protocat_pcaB"/>
    <property type="match status" value="1"/>
</dbReference>
<comment type="similarity">
    <text evidence="1">Belongs to the class-II fumarase/aspartase family.</text>
</comment>
<evidence type="ECO:0000259" key="3">
    <source>
        <dbReference type="Pfam" id="PF00206"/>
    </source>
</evidence>
<sequence>MAVSPFDHPFLSGLFGDKEIEALLGIDAEIDAMLQFEIALAEAEAEAGLIPAEAASAIAKALAGFKPDTAALRSGMARDGVAVPELVRQMREKVGAPHADRLHFGATSQDVIDTAFVLRLKPVLDLFDRRLAELTERFDQLDKRFGKNPLMGRTRMQAAIEISAGARIRSWRDPLVRHRARLEAVRPSLLTIQFGGAAGTLDKLGGKGEAIRAAMAQRLGLVDVPQWQSQRDGMAEFASFLSLLTGSLAKFGQDVALLAQAGDEIALSGGGSSSAMPHKQNPVAAETLVTLGRFNATQLSGMHHALIHEQERSGSAWSLEWLILPQMIAAAGSALRLAAALTGRIDRVGA</sequence>
<organism evidence="4 5">
    <name type="scientific">Mesorhizobium alhagi CCNWXJ12-2</name>
    <dbReference type="NCBI Taxonomy" id="1107882"/>
    <lineage>
        <taxon>Bacteria</taxon>
        <taxon>Pseudomonadati</taxon>
        <taxon>Pseudomonadota</taxon>
        <taxon>Alphaproteobacteria</taxon>
        <taxon>Hyphomicrobiales</taxon>
        <taxon>Phyllobacteriaceae</taxon>
        <taxon>Allomesorhizobium</taxon>
    </lineage>
</organism>
<evidence type="ECO:0000313" key="4">
    <source>
        <dbReference type="EMBL" id="EHK59053.1"/>
    </source>
</evidence>
<evidence type="ECO:0000313" key="5">
    <source>
        <dbReference type="Proteomes" id="UP000003250"/>
    </source>
</evidence>
<dbReference type="PRINTS" id="PR00145">
    <property type="entry name" value="ARGSUCLYASE"/>
</dbReference>
<dbReference type="RefSeq" id="WP_008833955.1">
    <property type="nucleotide sequence ID" value="NZ_AHAM01000020.1"/>
</dbReference>
<dbReference type="AlphaFoldDB" id="H0HJJ3"/>
<evidence type="ECO:0000256" key="2">
    <source>
        <dbReference type="NCBIfam" id="TIGR02426"/>
    </source>
</evidence>
<dbReference type="GO" id="GO:0019619">
    <property type="term" value="P:3,4-dihydroxybenzoate catabolic process"/>
    <property type="evidence" value="ECO:0007669"/>
    <property type="project" value="InterPro"/>
</dbReference>
<dbReference type="NCBIfam" id="NF004631">
    <property type="entry name" value="PRK05975.1"/>
    <property type="match status" value="1"/>
</dbReference>
<dbReference type="InterPro" id="IPR008948">
    <property type="entry name" value="L-Aspartase-like"/>
</dbReference>
<proteinExistence type="inferred from homology"/>
<dbReference type="Pfam" id="PF00206">
    <property type="entry name" value="Lyase_1"/>
    <property type="match status" value="1"/>
</dbReference>
<dbReference type="Proteomes" id="UP000003250">
    <property type="component" value="Unassembled WGS sequence"/>
</dbReference>
<dbReference type="GO" id="GO:0047472">
    <property type="term" value="F:3-carboxy-cis,cis-muconate cycloisomerase activity"/>
    <property type="evidence" value="ECO:0007669"/>
    <property type="project" value="UniProtKB-UniRule"/>
</dbReference>
<dbReference type="InterPro" id="IPR012789">
    <property type="entry name" value="Protocat_PcaB-like"/>
</dbReference>
<evidence type="ECO:0000256" key="1">
    <source>
        <dbReference type="ARBA" id="ARBA00034772"/>
    </source>
</evidence>
<keyword evidence="4" id="KW-0413">Isomerase</keyword>
<name>H0HJJ3_9HYPH</name>